<evidence type="ECO:0000259" key="1">
    <source>
        <dbReference type="Pfam" id="PF10130"/>
    </source>
</evidence>
<gene>
    <name evidence="2" type="ORF">AHMF7616_03491</name>
</gene>
<feature type="domain" description="PIN" evidence="1">
    <location>
        <begin position="2"/>
        <end position="67"/>
    </location>
</feature>
<dbReference type="Proteomes" id="UP000253919">
    <property type="component" value="Unassembled WGS sequence"/>
</dbReference>
<sequence>MLITNRIRFINVKLIPKEIYQKAVNLTIDVDIDDTEFVALTEHIKAKLWSGDKELFQGLRKKKWNKIITTDELYNLAFGKL</sequence>
<dbReference type="EMBL" id="QASA01000001">
    <property type="protein sequence ID" value="RDC64869.1"/>
    <property type="molecule type" value="Genomic_DNA"/>
</dbReference>
<comment type="caution">
    <text evidence="2">The sequence shown here is derived from an EMBL/GenBank/DDBJ whole genome shotgun (WGS) entry which is preliminary data.</text>
</comment>
<dbReference type="InterPro" id="IPR002716">
    <property type="entry name" value="PIN_dom"/>
</dbReference>
<dbReference type="Pfam" id="PF10130">
    <property type="entry name" value="PIN_2"/>
    <property type="match status" value="1"/>
</dbReference>
<name>A0A369QPU8_9BACT</name>
<organism evidence="2 3">
    <name type="scientific">Adhaeribacter pallidiroseus</name>
    <dbReference type="NCBI Taxonomy" id="2072847"/>
    <lineage>
        <taxon>Bacteria</taxon>
        <taxon>Pseudomonadati</taxon>
        <taxon>Bacteroidota</taxon>
        <taxon>Cytophagia</taxon>
        <taxon>Cytophagales</taxon>
        <taxon>Hymenobacteraceae</taxon>
        <taxon>Adhaeribacter</taxon>
    </lineage>
</organism>
<protein>
    <recommendedName>
        <fullName evidence="1">PIN domain-containing protein</fullName>
    </recommendedName>
</protein>
<proteinExistence type="predicted"/>
<evidence type="ECO:0000313" key="2">
    <source>
        <dbReference type="EMBL" id="RDC64869.1"/>
    </source>
</evidence>
<keyword evidence="3" id="KW-1185">Reference proteome</keyword>
<dbReference type="AlphaFoldDB" id="A0A369QPU8"/>
<reference evidence="2 3" key="1">
    <citation type="submission" date="2018-04" db="EMBL/GenBank/DDBJ databases">
        <title>Adhaeribacter sp. HMF7616 genome sequencing and assembly.</title>
        <authorList>
            <person name="Kang H."/>
            <person name="Kang J."/>
            <person name="Cha I."/>
            <person name="Kim H."/>
            <person name="Joh K."/>
        </authorList>
    </citation>
    <scope>NUCLEOTIDE SEQUENCE [LARGE SCALE GENOMIC DNA]</scope>
    <source>
        <strain evidence="2 3">HMF7616</strain>
    </source>
</reference>
<evidence type="ECO:0000313" key="3">
    <source>
        <dbReference type="Proteomes" id="UP000253919"/>
    </source>
</evidence>
<accession>A0A369QPU8</accession>